<dbReference type="Gene3D" id="3.10.450.50">
    <property type="match status" value="1"/>
</dbReference>
<gene>
    <name evidence="2" type="ORF">EDC34_104129</name>
</gene>
<dbReference type="AlphaFoldDB" id="A0A4V2V2C0"/>
<evidence type="ECO:0000313" key="3">
    <source>
        <dbReference type="Proteomes" id="UP000295414"/>
    </source>
</evidence>
<comment type="caution">
    <text evidence="2">The sequence shown here is derived from an EMBL/GenBank/DDBJ whole genome shotgun (WGS) entry which is preliminary data.</text>
</comment>
<keyword evidence="1" id="KW-0732">Signal</keyword>
<dbReference type="SUPFAM" id="SSF54427">
    <property type="entry name" value="NTF2-like"/>
    <property type="match status" value="1"/>
</dbReference>
<dbReference type="RefSeq" id="WP_205388060.1">
    <property type="nucleotide sequence ID" value="NZ_MSZW01000020.1"/>
</dbReference>
<accession>A0A4V2V2C0</accession>
<evidence type="ECO:0008006" key="4">
    <source>
        <dbReference type="Google" id="ProtNLM"/>
    </source>
</evidence>
<evidence type="ECO:0000256" key="1">
    <source>
        <dbReference type="SAM" id="SignalP"/>
    </source>
</evidence>
<feature type="signal peptide" evidence="1">
    <location>
        <begin position="1"/>
        <end position="23"/>
    </location>
</feature>
<organism evidence="2 3">
    <name type="scientific">Thermomonas haemolytica</name>
    <dbReference type="NCBI Taxonomy" id="141949"/>
    <lineage>
        <taxon>Bacteria</taxon>
        <taxon>Pseudomonadati</taxon>
        <taxon>Pseudomonadota</taxon>
        <taxon>Gammaproteobacteria</taxon>
        <taxon>Lysobacterales</taxon>
        <taxon>Lysobacteraceae</taxon>
        <taxon>Thermomonas</taxon>
    </lineage>
</organism>
<name>A0A4V2V2C0_9GAMM</name>
<dbReference type="Proteomes" id="UP000295414">
    <property type="component" value="Unassembled WGS sequence"/>
</dbReference>
<sequence>MRPALLLLLAALAAPVAAQTAPATPPPPQPVNYSVPPAAEKDVASLDAIIAALYDVISGPVGQARDWNRLRSLFIPEARMMPVGVRPDGSVGMRLLAVNDYIALSGPLLVERGFHERELARRTERFGHIAHVFSTYEGKVAGDAPPMRGINTIQLMNDGRRWWIVSLMWEAESPGVALPAHYLPAAK</sequence>
<evidence type="ECO:0000313" key="2">
    <source>
        <dbReference type="EMBL" id="TCT24442.1"/>
    </source>
</evidence>
<reference evidence="2 3" key="1">
    <citation type="submission" date="2019-03" db="EMBL/GenBank/DDBJ databases">
        <title>Genomic Encyclopedia of Type Strains, Phase IV (KMG-IV): sequencing the most valuable type-strain genomes for metagenomic binning, comparative biology and taxonomic classification.</title>
        <authorList>
            <person name="Goeker M."/>
        </authorList>
    </citation>
    <scope>NUCLEOTIDE SEQUENCE [LARGE SCALE GENOMIC DNA]</scope>
    <source>
        <strain evidence="2 3">DSM 13605</strain>
    </source>
</reference>
<protein>
    <recommendedName>
        <fullName evidence="4">Nuclear transport factor 2 family protein</fullName>
    </recommendedName>
</protein>
<dbReference type="EMBL" id="SMAP01000004">
    <property type="protein sequence ID" value="TCT24442.1"/>
    <property type="molecule type" value="Genomic_DNA"/>
</dbReference>
<proteinExistence type="predicted"/>
<dbReference type="InterPro" id="IPR032710">
    <property type="entry name" value="NTF2-like_dom_sf"/>
</dbReference>
<feature type="chain" id="PRO_5020824295" description="Nuclear transport factor 2 family protein" evidence="1">
    <location>
        <begin position="24"/>
        <end position="187"/>
    </location>
</feature>
<keyword evidence="3" id="KW-1185">Reference proteome</keyword>